<evidence type="ECO:0000259" key="5">
    <source>
        <dbReference type="PROSITE" id="PS01124"/>
    </source>
</evidence>
<dbReference type="PANTHER" id="PTHR43280:SF29">
    <property type="entry name" value="ARAC-FAMILY TRANSCRIPTIONAL REGULATOR"/>
    <property type="match status" value="1"/>
</dbReference>
<keyword evidence="4" id="KW-0812">Transmembrane</keyword>
<dbReference type="Gene3D" id="1.10.10.60">
    <property type="entry name" value="Homeodomain-like"/>
    <property type="match status" value="2"/>
</dbReference>
<accession>A0A0Q0X1U1</accession>
<gene>
    <name evidence="6" type="ORF">RC62_3358</name>
</gene>
<evidence type="ECO:0000256" key="1">
    <source>
        <dbReference type="ARBA" id="ARBA00023015"/>
    </source>
</evidence>
<dbReference type="SUPFAM" id="SSF46689">
    <property type="entry name" value="Homeodomain-like"/>
    <property type="match status" value="1"/>
</dbReference>
<evidence type="ECO:0000256" key="4">
    <source>
        <dbReference type="SAM" id="Phobius"/>
    </source>
</evidence>
<dbReference type="InterPro" id="IPR018060">
    <property type="entry name" value="HTH_AraC"/>
</dbReference>
<dbReference type="Pfam" id="PF12833">
    <property type="entry name" value="HTH_18"/>
    <property type="match status" value="1"/>
</dbReference>
<dbReference type="Proteomes" id="UP000050443">
    <property type="component" value="Unassembled WGS sequence"/>
</dbReference>
<feature type="transmembrane region" description="Helical" evidence="4">
    <location>
        <begin position="66"/>
        <end position="86"/>
    </location>
</feature>
<dbReference type="AlphaFoldDB" id="A0A0Q0X1U1"/>
<evidence type="ECO:0000313" key="7">
    <source>
        <dbReference type="Proteomes" id="UP000050443"/>
    </source>
</evidence>
<dbReference type="GO" id="GO:0043565">
    <property type="term" value="F:sequence-specific DNA binding"/>
    <property type="evidence" value="ECO:0007669"/>
    <property type="project" value="InterPro"/>
</dbReference>
<dbReference type="PANTHER" id="PTHR43280">
    <property type="entry name" value="ARAC-FAMILY TRANSCRIPTIONAL REGULATOR"/>
    <property type="match status" value="1"/>
</dbReference>
<feature type="transmembrane region" description="Helical" evidence="4">
    <location>
        <begin position="101"/>
        <end position="118"/>
    </location>
</feature>
<keyword evidence="3" id="KW-0804">Transcription</keyword>
<dbReference type="STRING" id="362413.RC62_3358"/>
<name>A0A0Q0X1U1_9FLAO</name>
<keyword evidence="1" id="KW-0805">Transcription regulation</keyword>
<dbReference type="EMBL" id="JRLF01000006">
    <property type="protein sequence ID" value="KQB42352.1"/>
    <property type="molecule type" value="Genomic_DNA"/>
</dbReference>
<reference evidence="6 7" key="1">
    <citation type="submission" date="2014-09" db="EMBL/GenBank/DDBJ databases">
        <title>Genome sequence of Flavobacterium aquidurense RC62.</title>
        <authorList>
            <person name="Kim J.F."/>
            <person name="Kwak M.-J."/>
        </authorList>
    </citation>
    <scope>NUCLEOTIDE SEQUENCE [LARGE SCALE GENOMIC DNA]</scope>
    <source>
        <strain evidence="6 7">RC62</strain>
    </source>
</reference>
<evidence type="ECO:0000256" key="2">
    <source>
        <dbReference type="ARBA" id="ARBA00023125"/>
    </source>
</evidence>
<keyword evidence="4" id="KW-1133">Transmembrane helix</keyword>
<comment type="caution">
    <text evidence="6">The sequence shown here is derived from an EMBL/GenBank/DDBJ whole genome shotgun (WGS) entry which is preliminary data.</text>
</comment>
<feature type="transmembrane region" description="Helical" evidence="4">
    <location>
        <begin position="38"/>
        <end position="60"/>
    </location>
</feature>
<sequence>MAGSNLLLFFFSALGAFNGVLLSLYFAVNAKKKNFTNYFLSLLLLVLSIRIIKSVFFYFNPHLSNIFIHIGLSACVLIGPFLYLYLKSYSEVEKANWKQNVIPNLVIITILGLLYPYVEHRAIWSKWIVCAIYAQWFVYILLSFKYIRSILQKIKEKETLKRIDVWFLSIYFGVAFIWLAYTFAVYTSYIVGALSFTFILYLIILLLIFKNSPESTFFNEKEKYKNKEIDKETLGLMNQKLSVILEKELFLNPDFSLEKAAKELKVTKHVLSQYVNEILGKSFSNLIKEYRIEKAKLLLESTNNYTIESLGYDSGFSSKSTFFTTFKKITGLTPAEYQKKYSEKISSTL</sequence>
<dbReference type="PROSITE" id="PS00041">
    <property type="entry name" value="HTH_ARAC_FAMILY_1"/>
    <property type="match status" value="1"/>
</dbReference>
<dbReference type="PATRIC" id="fig|362413.3.peg.3282"/>
<dbReference type="SMART" id="SM00342">
    <property type="entry name" value="HTH_ARAC"/>
    <property type="match status" value="1"/>
</dbReference>
<evidence type="ECO:0000313" key="6">
    <source>
        <dbReference type="EMBL" id="KQB42352.1"/>
    </source>
</evidence>
<dbReference type="GO" id="GO:0003700">
    <property type="term" value="F:DNA-binding transcription factor activity"/>
    <property type="evidence" value="ECO:0007669"/>
    <property type="project" value="InterPro"/>
</dbReference>
<dbReference type="OrthoDB" id="6283866at2"/>
<keyword evidence="4" id="KW-0472">Membrane</keyword>
<dbReference type="InterPro" id="IPR018062">
    <property type="entry name" value="HTH_AraC-typ_CS"/>
</dbReference>
<feature type="domain" description="HTH araC/xylS-type" evidence="5">
    <location>
        <begin position="239"/>
        <end position="340"/>
    </location>
</feature>
<dbReference type="RefSeq" id="WP_055092179.1">
    <property type="nucleotide sequence ID" value="NZ_JRLF01000006.1"/>
</dbReference>
<feature type="transmembrane region" description="Helical" evidence="4">
    <location>
        <begin position="165"/>
        <end position="183"/>
    </location>
</feature>
<feature type="transmembrane region" description="Helical" evidence="4">
    <location>
        <begin position="6"/>
        <end position="26"/>
    </location>
</feature>
<dbReference type="PROSITE" id="PS01124">
    <property type="entry name" value="HTH_ARAC_FAMILY_2"/>
    <property type="match status" value="1"/>
</dbReference>
<feature type="transmembrane region" description="Helical" evidence="4">
    <location>
        <begin position="189"/>
        <end position="209"/>
    </location>
</feature>
<keyword evidence="2" id="KW-0238">DNA-binding</keyword>
<organism evidence="6 7">
    <name type="scientific">Flavobacterium aquidurense</name>
    <dbReference type="NCBI Taxonomy" id="362413"/>
    <lineage>
        <taxon>Bacteria</taxon>
        <taxon>Pseudomonadati</taxon>
        <taxon>Bacteroidota</taxon>
        <taxon>Flavobacteriia</taxon>
        <taxon>Flavobacteriales</taxon>
        <taxon>Flavobacteriaceae</taxon>
        <taxon>Flavobacterium</taxon>
    </lineage>
</organism>
<evidence type="ECO:0000256" key="3">
    <source>
        <dbReference type="ARBA" id="ARBA00023163"/>
    </source>
</evidence>
<dbReference type="InterPro" id="IPR009057">
    <property type="entry name" value="Homeodomain-like_sf"/>
</dbReference>
<protein>
    <submittedName>
        <fullName evidence="6">Transcriptional regulator, AraC family</fullName>
    </submittedName>
</protein>
<proteinExistence type="predicted"/>
<feature type="transmembrane region" description="Helical" evidence="4">
    <location>
        <begin position="124"/>
        <end position="144"/>
    </location>
</feature>